<gene>
    <name evidence="1" type="ORF">BJ554DRAFT_2561</name>
</gene>
<reference evidence="1 2" key="1">
    <citation type="journal article" name="Sci. Rep.">
        <title>Genome-scale phylogenetic analyses confirm Olpidium as the closest living zoosporic fungus to the non-flagellated, terrestrial fungi.</title>
        <authorList>
            <person name="Chang Y."/>
            <person name="Rochon D."/>
            <person name="Sekimoto S."/>
            <person name="Wang Y."/>
            <person name="Chovatia M."/>
            <person name="Sandor L."/>
            <person name="Salamov A."/>
            <person name="Grigoriev I.V."/>
            <person name="Stajich J.E."/>
            <person name="Spatafora J.W."/>
        </authorList>
    </citation>
    <scope>NUCLEOTIDE SEQUENCE [LARGE SCALE GENOMIC DNA]</scope>
    <source>
        <strain evidence="1">S191</strain>
    </source>
</reference>
<sequence>MLFRFYSSASIHGAYTVNLNYRTVPFRLSKQITDFQFAGRAAPSTREAHTTRNAILISTITAKALFSPRHLVCYLPNPNEVVGVAGEKSRAIGGPGKRDTLRRLAPGSDLNLDLELVNDVLGLEVPHLDTAGRCRAQPVAVGREDQRVDDVAAFKGVQVLGLVEIPKHGYTVLAAGRAQGTIGGDAHGVDVAGVAEVICAKLALCELPNLKRVTTRRHSRLAKTDNAPTGITARDDDGIPGVRRETDAADPVGVAFVLDIKFALAKGVPQLDGLVSRSTHDLPVVRREGHGHDVVRVAPKLAGGLPGIEVPQAKQKAQTGRLRIRRRPGQSGCAWETRGPSQSARRITNWAVTALPMTAKHIRGLGRRGDGSDPSCVAWGGSGGNGKGARSFTRTNVCFYSFPPAK</sequence>
<accession>A0A8H8DGC0</accession>
<name>A0A8H8DGC0_9FUNG</name>
<evidence type="ECO:0000313" key="1">
    <source>
        <dbReference type="EMBL" id="KAG5457430.1"/>
    </source>
</evidence>
<comment type="caution">
    <text evidence="1">The sequence shown here is derived from an EMBL/GenBank/DDBJ whole genome shotgun (WGS) entry which is preliminary data.</text>
</comment>
<evidence type="ECO:0000313" key="2">
    <source>
        <dbReference type="Proteomes" id="UP000673691"/>
    </source>
</evidence>
<organism evidence="1 2">
    <name type="scientific">Olpidium bornovanus</name>
    <dbReference type="NCBI Taxonomy" id="278681"/>
    <lineage>
        <taxon>Eukaryota</taxon>
        <taxon>Fungi</taxon>
        <taxon>Fungi incertae sedis</taxon>
        <taxon>Olpidiomycota</taxon>
        <taxon>Olpidiomycotina</taxon>
        <taxon>Olpidiomycetes</taxon>
        <taxon>Olpidiales</taxon>
        <taxon>Olpidiaceae</taxon>
        <taxon>Olpidium</taxon>
    </lineage>
</organism>
<protein>
    <submittedName>
        <fullName evidence="1">Uncharacterized protein</fullName>
    </submittedName>
</protein>
<dbReference type="Proteomes" id="UP000673691">
    <property type="component" value="Unassembled WGS sequence"/>
</dbReference>
<dbReference type="OrthoDB" id="1709512at2759"/>
<dbReference type="AlphaFoldDB" id="A0A8H8DGC0"/>
<proteinExistence type="predicted"/>
<keyword evidence="2" id="KW-1185">Reference proteome</keyword>
<dbReference type="EMBL" id="JAEFCI010010098">
    <property type="protein sequence ID" value="KAG5457430.1"/>
    <property type="molecule type" value="Genomic_DNA"/>
</dbReference>